<comment type="caution">
    <text evidence="2">The sequence shown here is derived from an EMBL/GenBank/DDBJ whole genome shotgun (WGS) entry which is preliminary data.</text>
</comment>
<sequence>MLVQQWEEVDEEGKDVQTYVKDLKETLHDVWEATHTCLKDAQEKQKRMERGTPETAGLLNSPGDSGGRPSTEEPMPSTEEPQKRDGLTMTQDNEGYTRMRRSGLSDSEAATR</sequence>
<evidence type="ECO:0000313" key="3">
    <source>
        <dbReference type="Proteomes" id="UP001066276"/>
    </source>
</evidence>
<feature type="region of interest" description="Disordered" evidence="1">
    <location>
        <begin position="41"/>
        <end position="112"/>
    </location>
</feature>
<accession>A0AAV7RQQ3</accession>
<organism evidence="2 3">
    <name type="scientific">Pleurodeles waltl</name>
    <name type="common">Iberian ribbed newt</name>
    <dbReference type="NCBI Taxonomy" id="8319"/>
    <lineage>
        <taxon>Eukaryota</taxon>
        <taxon>Metazoa</taxon>
        <taxon>Chordata</taxon>
        <taxon>Craniata</taxon>
        <taxon>Vertebrata</taxon>
        <taxon>Euteleostomi</taxon>
        <taxon>Amphibia</taxon>
        <taxon>Batrachia</taxon>
        <taxon>Caudata</taxon>
        <taxon>Salamandroidea</taxon>
        <taxon>Salamandridae</taxon>
        <taxon>Pleurodelinae</taxon>
        <taxon>Pleurodeles</taxon>
    </lineage>
</organism>
<gene>
    <name evidence="2" type="ORF">NDU88_007589</name>
</gene>
<name>A0AAV7RQQ3_PLEWA</name>
<reference evidence="2" key="1">
    <citation type="journal article" date="2022" name="bioRxiv">
        <title>Sequencing and chromosome-scale assembly of the giantPleurodeles waltlgenome.</title>
        <authorList>
            <person name="Brown T."/>
            <person name="Elewa A."/>
            <person name="Iarovenko S."/>
            <person name="Subramanian E."/>
            <person name="Araus A.J."/>
            <person name="Petzold A."/>
            <person name="Susuki M."/>
            <person name="Suzuki K.-i.T."/>
            <person name="Hayashi T."/>
            <person name="Toyoda A."/>
            <person name="Oliveira C."/>
            <person name="Osipova E."/>
            <person name="Leigh N.D."/>
            <person name="Simon A."/>
            <person name="Yun M.H."/>
        </authorList>
    </citation>
    <scope>NUCLEOTIDE SEQUENCE</scope>
    <source>
        <strain evidence="2">20211129_DDA</strain>
        <tissue evidence="2">Liver</tissue>
    </source>
</reference>
<proteinExistence type="predicted"/>
<keyword evidence="3" id="KW-1185">Reference proteome</keyword>
<evidence type="ECO:0000256" key="1">
    <source>
        <dbReference type="SAM" id="MobiDB-lite"/>
    </source>
</evidence>
<evidence type="ECO:0000313" key="2">
    <source>
        <dbReference type="EMBL" id="KAJ1154846.1"/>
    </source>
</evidence>
<dbReference type="Proteomes" id="UP001066276">
    <property type="component" value="Chromosome 5"/>
</dbReference>
<dbReference type="AlphaFoldDB" id="A0AAV7RQQ3"/>
<protein>
    <submittedName>
        <fullName evidence="2">Uncharacterized protein</fullName>
    </submittedName>
</protein>
<dbReference type="EMBL" id="JANPWB010000009">
    <property type="protein sequence ID" value="KAJ1154846.1"/>
    <property type="molecule type" value="Genomic_DNA"/>
</dbReference>
<feature type="compositionally biased region" description="Basic and acidic residues" evidence="1">
    <location>
        <begin position="41"/>
        <end position="52"/>
    </location>
</feature>